<sequence>MDNPNTIQHRRQKTFHQLIYGPETMIEVDFEIISAGEAFKIGKGNVFQTKARIINDTNTAIVIENNNNFGIGCIITPKSIGSNNTFMDHCVVNHGTIIRNNVTIGPKIVVPANSKISDGVILFGSFDFRIREL</sequence>
<evidence type="ECO:0000313" key="8">
    <source>
        <dbReference type="Proteomes" id="UP000031668"/>
    </source>
</evidence>
<comment type="function">
    <text evidence="6">Part of the dynactin complex that activates the molecular motor dynein for ultra-processive transport along microtubules.</text>
</comment>
<dbReference type="SUPFAM" id="SSF51161">
    <property type="entry name" value="Trimeric LpxA-like enzymes"/>
    <property type="match status" value="1"/>
</dbReference>
<protein>
    <recommendedName>
        <fullName evidence="3">Dynactin subunit 6</fullName>
    </recommendedName>
</protein>
<evidence type="ECO:0000256" key="3">
    <source>
        <dbReference type="ARBA" id="ARBA00016573"/>
    </source>
</evidence>
<dbReference type="EMBL" id="JWZT01003569">
    <property type="protein sequence ID" value="KII66267.1"/>
    <property type="molecule type" value="Genomic_DNA"/>
</dbReference>
<evidence type="ECO:0000256" key="5">
    <source>
        <dbReference type="ARBA" id="ARBA00023212"/>
    </source>
</evidence>
<name>A0A0C2MXC2_THEKT</name>
<dbReference type="InterPro" id="IPR011004">
    <property type="entry name" value="Trimer_LpxA-like_sf"/>
</dbReference>
<dbReference type="AlphaFoldDB" id="A0A0C2MXC2"/>
<dbReference type="PANTHER" id="PTHR13072">
    <property type="entry name" value="DYNACTIN 6"/>
    <property type="match status" value="1"/>
</dbReference>
<accession>A0A0C2MXC2</accession>
<dbReference type="GO" id="GO:0005869">
    <property type="term" value="C:dynactin complex"/>
    <property type="evidence" value="ECO:0007669"/>
    <property type="project" value="InterPro"/>
</dbReference>
<dbReference type="PANTHER" id="PTHR13072:SF0">
    <property type="entry name" value="DYNACTIN SUBUNIT 6"/>
    <property type="match status" value="1"/>
</dbReference>
<dbReference type="Proteomes" id="UP000031668">
    <property type="component" value="Unassembled WGS sequence"/>
</dbReference>
<dbReference type="Gene3D" id="2.160.10.10">
    <property type="entry name" value="Hexapeptide repeat proteins"/>
    <property type="match status" value="1"/>
</dbReference>
<evidence type="ECO:0000313" key="7">
    <source>
        <dbReference type="EMBL" id="KII66267.1"/>
    </source>
</evidence>
<evidence type="ECO:0000256" key="4">
    <source>
        <dbReference type="ARBA" id="ARBA00022490"/>
    </source>
</evidence>
<comment type="similarity">
    <text evidence="2">Belongs to the dynactin subunits 5/6 family. Dynactin subunit 6 subfamily.</text>
</comment>
<comment type="subcellular location">
    <subcellularLocation>
        <location evidence="1">Cytoplasm</location>
        <location evidence="1">Cytoskeleton</location>
    </subcellularLocation>
</comment>
<proteinExistence type="inferred from homology"/>
<evidence type="ECO:0000256" key="1">
    <source>
        <dbReference type="ARBA" id="ARBA00004245"/>
    </source>
</evidence>
<gene>
    <name evidence="7" type="ORF">RF11_13705</name>
</gene>
<evidence type="ECO:0000256" key="2">
    <source>
        <dbReference type="ARBA" id="ARBA00007719"/>
    </source>
</evidence>
<evidence type="ECO:0000256" key="6">
    <source>
        <dbReference type="ARBA" id="ARBA00034687"/>
    </source>
</evidence>
<dbReference type="GO" id="GO:0007052">
    <property type="term" value="P:mitotic spindle organization"/>
    <property type="evidence" value="ECO:0007669"/>
    <property type="project" value="TreeGrafter"/>
</dbReference>
<dbReference type="InterPro" id="IPR027777">
    <property type="entry name" value="DCTN6"/>
</dbReference>
<comment type="caution">
    <text evidence="7">The sequence shown here is derived from an EMBL/GenBank/DDBJ whole genome shotgun (WGS) entry which is preliminary data.</text>
</comment>
<reference evidence="7 8" key="1">
    <citation type="journal article" date="2014" name="Genome Biol. Evol.">
        <title>The genome of the myxosporean Thelohanellus kitauei shows adaptations to nutrient acquisition within its fish host.</title>
        <authorList>
            <person name="Yang Y."/>
            <person name="Xiong J."/>
            <person name="Zhou Z."/>
            <person name="Huo F."/>
            <person name="Miao W."/>
            <person name="Ran C."/>
            <person name="Liu Y."/>
            <person name="Zhang J."/>
            <person name="Feng J."/>
            <person name="Wang M."/>
            <person name="Wang M."/>
            <person name="Wang L."/>
            <person name="Yao B."/>
        </authorList>
    </citation>
    <scope>NUCLEOTIDE SEQUENCE [LARGE SCALE GENOMIC DNA]</scope>
    <source>
        <strain evidence="7">Wuqing</strain>
    </source>
</reference>
<keyword evidence="8" id="KW-1185">Reference proteome</keyword>
<dbReference type="OrthoDB" id="2355at2759"/>
<keyword evidence="5" id="KW-0206">Cytoskeleton</keyword>
<keyword evidence="4" id="KW-0963">Cytoplasm</keyword>
<organism evidence="7 8">
    <name type="scientific">Thelohanellus kitauei</name>
    <name type="common">Myxosporean</name>
    <dbReference type="NCBI Taxonomy" id="669202"/>
    <lineage>
        <taxon>Eukaryota</taxon>
        <taxon>Metazoa</taxon>
        <taxon>Cnidaria</taxon>
        <taxon>Myxozoa</taxon>
        <taxon>Myxosporea</taxon>
        <taxon>Bivalvulida</taxon>
        <taxon>Platysporina</taxon>
        <taxon>Myxobolidae</taxon>
        <taxon>Thelohanellus</taxon>
    </lineage>
</organism>
<dbReference type="GO" id="GO:0070840">
    <property type="term" value="F:dynein complex binding"/>
    <property type="evidence" value="ECO:0007669"/>
    <property type="project" value="TreeGrafter"/>
</dbReference>